<organism evidence="1 2">
    <name type="scientific">Methylobacterium variabile</name>
    <dbReference type="NCBI Taxonomy" id="298794"/>
    <lineage>
        <taxon>Bacteria</taxon>
        <taxon>Pseudomonadati</taxon>
        <taxon>Pseudomonadota</taxon>
        <taxon>Alphaproteobacteria</taxon>
        <taxon>Hyphomicrobiales</taxon>
        <taxon>Methylobacteriaceae</taxon>
        <taxon>Methylobacterium</taxon>
    </lineage>
</organism>
<dbReference type="OrthoDB" id="8005424at2"/>
<evidence type="ECO:0000313" key="2">
    <source>
        <dbReference type="Proteomes" id="UP000035955"/>
    </source>
</evidence>
<dbReference type="PATRIC" id="fig|298794.3.peg.5441"/>
<comment type="caution">
    <text evidence="1">The sequence shown here is derived from an EMBL/GenBank/DDBJ whole genome shotgun (WGS) entry which is preliminary data.</text>
</comment>
<evidence type="ECO:0000313" key="1">
    <source>
        <dbReference type="EMBL" id="KMO27340.1"/>
    </source>
</evidence>
<dbReference type="AlphaFoldDB" id="A0A0J6RWV7"/>
<dbReference type="Proteomes" id="UP000035955">
    <property type="component" value="Unassembled WGS sequence"/>
</dbReference>
<dbReference type="RefSeq" id="WP_048448565.1">
    <property type="nucleotide sequence ID" value="NZ_LABY01000389.1"/>
</dbReference>
<proteinExistence type="predicted"/>
<dbReference type="EMBL" id="LABY01000389">
    <property type="protein sequence ID" value="KMO27340.1"/>
    <property type="molecule type" value="Genomic_DNA"/>
</dbReference>
<protein>
    <submittedName>
        <fullName evidence="1">Uncharacterized protein</fullName>
    </submittedName>
</protein>
<accession>A0A0J6RWV7</accession>
<keyword evidence="2" id="KW-1185">Reference proteome</keyword>
<gene>
    <name evidence="1" type="ORF">VQ02_33380</name>
</gene>
<reference evidence="1 2" key="1">
    <citation type="submission" date="2015-03" db="EMBL/GenBank/DDBJ databases">
        <title>Genome sequencing of Methylobacterium variabile DSM 16961.</title>
        <authorList>
            <person name="Chaudhry V."/>
            <person name="Patil P.B."/>
        </authorList>
    </citation>
    <scope>NUCLEOTIDE SEQUENCE [LARGE SCALE GENOMIC DNA]</scope>
    <source>
        <strain evidence="1 2">DSM 16961</strain>
    </source>
</reference>
<name>A0A0J6RWV7_9HYPH</name>
<sequence>MTDPLAFPLALDISVEDPPRVIEAAARKIFRGRHATSLVEARTLLAGDVPKALAVLFELAELASAGAVVLRIQSGSGEPILPGTGLALPTVLAGPGA</sequence>